<feature type="domain" description="Glycosyl transferase family 1" evidence="1">
    <location>
        <begin position="187"/>
        <end position="331"/>
    </location>
</feature>
<dbReference type="EC" id="2.4.-.-" evidence="3"/>
<dbReference type="EMBL" id="JBGMEL010000007">
    <property type="protein sequence ID" value="MFA0790624.1"/>
    <property type="molecule type" value="Genomic_DNA"/>
</dbReference>
<gene>
    <name evidence="3" type="ORF">ACCI51_08690</name>
</gene>
<dbReference type="Gene3D" id="3.40.50.2000">
    <property type="entry name" value="Glycogen Phosphorylase B"/>
    <property type="match status" value="2"/>
</dbReference>
<dbReference type="InterPro" id="IPR001296">
    <property type="entry name" value="Glyco_trans_1"/>
</dbReference>
<dbReference type="Proteomes" id="UP001569414">
    <property type="component" value="Unassembled WGS sequence"/>
</dbReference>
<evidence type="ECO:0000313" key="4">
    <source>
        <dbReference type="Proteomes" id="UP001569414"/>
    </source>
</evidence>
<dbReference type="Pfam" id="PF13439">
    <property type="entry name" value="Glyco_transf_4"/>
    <property type="match status" value="1"/>
</dbReference>
<organism evidence="3 4">
    <name type="scientific">Microbulbifer echini</name>
    <dbReference type="NCBI Taxonomy" id="1529067"/>
    <lineage>
        <taxon>Bacteria</taxon>
        <taxon>Pseudomonadati</taxon>
        <taxon>Pseudomonadota</taxon>
        <taxon>Gammaproteobacteria</taxon>
        <taxon>Cellvibrionales</taxon>
        <taxon>Microbulbiferaceae</taxon>
        <taxon>Microbulbifer</taxon>
    </lineage>
</organism>
<dbReference type="PANTHER" id="PTHR12526">
    <property type="entry name" value="GLYCOSYLTRANSFERASE"/>
    <property type="match status" value="1"/>
</dbReference>
<protein>
    <submittedName>
        <fullName evidence="3">Glycosyltransferase</fullName>
        <ecNumber evidence="3">2.4.-.-</ecNumber>
    </submittedName>
</protein>
<dbReference type="InterPro" id="IPR028098">
    <property type="entry name" value="Glyco_trans_4-like_N"/>
</dbReference>
<keyword evidence="3" id="KW-0328">Glycosyltransferase</keyword>
<reference evidence="3 4" key="1">
    <citation type="submission" date="2024-08" db="EMBL/GenBank/DDBJ databases">
        <authorList>
            <person name="Ishaq N."/>
        </authorList>
    </citation>
    <scope>NUCLEOTIDE SEQUENCE [LARGE SCALE GENOMIC DNA]</scope>
    <source>
        <strain evidence="3 4">JCM 30400</strain>
    </source>
</reference>
<proteinExistence type="predicted"/>
<feature type="domain" description="Glycosyltransferase subfamily 4-like N-terminal" evidence="2">
    <location>
        <begin position="13"/>
        <end position="174"/>
    </location>
</feature>
<keyword evidence="4" id="KW-1185">Reference proteome</keyword>
<evidence type="ECO:0000313" key="3">
    <source>
        <dbReference type="EMBL" id="MFA0790624.1"/>
    </source>
</evidence>
<name>A0ABV4NNL9_9GAMM</name>
<comment type="caution">
    <text evidence="3">The sequence shown here is derived from an EMBL/GenBank/DDBJ whole genome shotgun (WGS) entry which is preliminary data.</text>
</comment>
<dbReference type="Pfam" id="PF00534">
    <property type="entry name" value="Glycos_transf_1"/>
    <property type="match status" value="1"/>
</dbReference>
<dbReference type="GO" id="GO:0016757">
    <property type="term" value="F:glycosyltransferase activity"/>
    <property type="evidence" value="ECO:0007669"/>
    <property type="project" value="UniProtKB-KW"/>
</dbReference>
<dbReference type="RefSeq" id="WP_371843306.1">
    <property type="nucleotide sequence ID" value="NZ_JBGMEL010000007.1"/>
</dbReference>
<sequence length="364" mass="40648">MKILFILPRMVTGGVERVTLSLIKDLIVRGYHCELGLLKRNGDFLEEAQKIVSTYELAPNSLIQYIPNLSKLIQKSEPTHIVTSFHDVATLSWFGLKLCGSQAIWLHWVHNTHDKTVAPPGLLGAVKHRLFNLCASFNYKRANKIISVSEGVRNEILQIYKAPSNKVITIYNPVISNDCFPPCNEVSINKSYSLIIAVGRLTRQKGFDILVEAASKIPLPFRIEIWGEGPERKNLEKLIHKKNLYNSVFLMGHTFSVHEKIQSSDLFILPSRHEGLPTVLIEALACGANIIATDCPHGPREILDDGKFGTLVVPEDPEKLANAICIALKKNSKGKGKAHVLRAQDFSVQTATKKWLEALNSDFN</sequence>
<evidence type="ECO:0000259" key="1">
    <source>
        <dbReference type="Pfam" id="PF00534"/>
    </source>
</evidence>
<accession>A0ABV4NNL9</accession>
<evidence type="ECO:0000259" key="2">
    <source>
        <dbReference type="Pfam" id="PF13439"/>
    </source>
</evidence>
<dbReference type="PANTHER" id="PTHR12526:SF630">
    <property type="entry name" value="GLYCOSYLTRANSFERASE"/>
    <property type="match status" value="1"/>
</dbReference>
<dbReference type="CDD" id="cd03811">
    <property type="entry name" value="GT4_GT28_WabH-like"/>
    <property type="match status" value="1"/>
</dbReference>
<dbReference type="SUPFAM" id="SSF53756">
    <property type="entry name" value="UDP-Glycosyltransferase/glycogen phosphorylase"/>
    <property type="match status" value="1"/>
</dbReference>
<keyword evidence="3" id="KW-0808">Transferase</keyword>